<dbReference type="InterPro" id="IPR002223">
    <property type="entry name" value="Kunitz_BPTI"/>
</dbReference>
<proteinExistence type="predicted"/>
<dbReference type="PANTHER" id="PTHR10083">
    <property type="entry name" value="KUNITZ-TYPE PROTEASE INHIBITOR-RELATED"/>
    <property type="match status" value="1"/>
</dbReference>
<keyword evidence="1" id="KW-0646">Protease inhibitor</keyword>
<gene>
    <name evidence="5" type="primary">Necator_chrI.g3993</name>
    <name evidence="5" type="ORF">RB195_007864</name>
</gene>
<dbReference type="InterPro" id="IPR050098">
    <property type="entry name" value="TFPI/VKTCI-like"/>
</dbReference>
<evidence type="ECO:0000313" key="6">
    <source>
        <dbReference type="Proteomes" id="UP001303046"/>
    </source>
</evidence>
<keyword evidence="2" id="KW-0722">Serine protease inhibitor</keyword>
<dbReference type="SMART" id="SM00131">
    <property type="entry name" value="KU"/>
    <property type="match status" value="1"/>
</dbReference>
<reference evidence="5 6" key="1">
    <citation type="submission" date="2023-08" db="EMBL/GenBank/DDBJ databases">
        <title>A Necator americanus chromosomal reference genome.</title>
        <authorList>
            <person name="Ilik V."/>
            <person name="Petrzelkova K.J."/>
            <person name="Pardy F."/>
            <person name="Fuh T."/>
            <person name="Niatou-Singa F.S."/>
            <person name="Gouil Q."/>
            <person name="Baker L."/>
            <person name="Ritchie M.E."/>
            <person name="Jex A.R."/>
            <person name="Gazzola D."/>
            <person name="Li H."/>
            <person name="Toshio Fujiwara R."/>
            <person name="Zhan B."/>
            <person name="Aroian R.V."/>
            <person name="Pafco B."/>
            <person name="Schwarz E.M."/>
        </authorList>
    </citation>
    <scope>NUCLEOTIDE SEQUENCE [LARGE SCALE GENOMIC DNA]</scope>
    <source>
        <strain evidence="5 6">Aroian</strain>
        <tissue evidence="5">Whole animal</tissue>
    </source>
</reference>
<dbReference type="Proteomes" id="UP001303046">
    <property type="component" value="Unassembled WGS sequence"/>
</dbReference>
<dbReference type="PANTHER" id="PTHR10083:SF373">
    <property type="entry name" value="SERINE PEPTIDASE INHIBITOR, KUNITZ TYPE, 2"/>
    <property type="match status" value="1"/>
</dbReference>
<comment type="caution">
    <text evidence="5">The sequence shown here is derived from an EMBL/GenBank/DDBJ whole genome shotgun (WGS) entry which is preliminary data.</text>
</comment>
<dbReference type="CDD" id="cd00109">
    <property type="entry name" value="Kunitz-type"/>
    <property type="match status" value="1"/>
</dbReference>
<feature type="chain" id="PRO_5046459164" description="BPTI/Kunitz inhibitor domain-containing protein" evidence="3">
    <location>
        <begin position="19"/>
        <end position="78"/>
    </location>
</feature>
<evidence type="ECO:0000259" key="4">
    <source>
        <dbReference type="PROSITE" id="PS50279"/>
    </source>
</evidence>
<dbReference type="SUPFAM" id="SSF57362">
    <property type="entry name" value="BPTI-like"/>
    <property type="match status" value="1"/>
</dbReference>
<dbReference type="Gene3D" id="4.10.410.10">
    <property type="entry name" value="Pancreatic trypsin inhibitor Kunitz domain"/>
    <property type="match status" value="1"/>
</dbReference>
<protein>
    <recommendedName>
        <fullName evidence="4">BPTI/Kunitz inhibitor domain-containing protein</fullName>
    </recommendedName>
</protein>
<accession>A0ABR1BZA6</accession>
<evidence type="ECO:0000256" key="1">
    <source>
        <dbReference type="ARBA" id="ARBA00022690"/>
    </source>
</evidence>
<dbReference type="PROSITE" id="PS00280">
    <property type="entry name" value="BPTI_KUNITZ_1"/>
    <property type="match status" value="1"/>
</dbReference>
<evidence type="ECO:0000256" key="3">
    <source>
        <dbReference type="SAM" id="SignalP"/>
    </source>
</evidence>
<dbReference type="PROSITE" id="PS50279">
    <property type="entry name" value="BPTI_KUNITZ_2"/>
    <property type="match status" value="1"/>
</dbReference>
<dbReference type="Pfam" id="PF00014">
    <property type="entry name" value="Kunitz_BPTI"/>
    <property type="match status" value="1"/>
</dbReference>
<evidence type="ECO:0000256" key="2">
    <source>
        <dbReference type="ARBA" id="ARBA00022900"/>
    </source>
</evidence>
<keyword evidence="3" id="KW-0732">Signal</keyword>
<feature type="domain" description="BPTI/Kunitz inhibitor" evidence="4">
    <location>
        <begin position="24"/>
        <end position="75"/>
    </location>
</feature>
<dbReference type="PRINTS" id="PR00759">
    <property type="entry name" value="BASICPTASE"/>
</dbReference>
<evidence type="ECO:0000313" key="5">
    <source>
        <dbReference type="EMBL" id="KAK6731659.1"/>
    </source>
</evidence>
<dbReference type="InterPro" id="IPR036880">
    <property type="entry name" value="Kunitz_BPTI_sf"/>
</dbReference>
<feature type="signal peptide" evidence="3">
    <location>
        <begin position="1"/>
        <end position="18"/>
    </location>
</feature>
<name>A0ABR1BZA6_NECAM</name>
<keyword evidence="6" id="KW-1185">Reference proteome</keyword>
<dbReference type="EMBL" id="JAVFWL010000001">
    <property type="protein sequence ID" value="KAK6731659.1"/>
    <property type="molecule type" value="Genomic_DNA"/>
</dbReference>
<organism evidence="5 6">
    <name type="scientific">Necator americanus</name>
    <name type="common">Human hookworm</name>
    <dbReference type="NCBI Taxonomy" id="51031"/>
    <lineage>
        <taxon>Eukaryota</taxon>
        <taxon>Metazoa</taxon>
        <taxon>Ecdysozoa</taxon>
        <taxon>Nematoda</taxon>
        <taxon>Chromadorea</taxon>
        <taxon>Rhabditida</taxon>
        <taxon>Rhabditina</taxon>
        <taxon>Rhabditomorpha</taxon>
        <taxon>Strongyloidea</taxon>
        <taxon>Ancylostomatidae</taxon>
        <taxon>Bunostominae</taxon>
        <taxon>Necator</taxon>
    </lineage>
</organism>
<dbReference type="InterPro" id="IPR020901">
    <property type="entry name" value="Prtase_inh_Kunz-CS"/>
</dbReference>
<sequence>MKYLALFFLLILAVAIESKRNIRCDQKLDTGIKCRRLTPRYAYMPRLDKCIQFQYGGCGGNSNNFERMRDCEATCVGK</sequence>